<sequence>MNASNKLKSLRIAQIAPPWLRVPPDGYGGVERMVGNLSEGLVNRGHDVTLFAPTGSRTKGRLISPLEQTPVHKGPGAADADMIHMVTPYLMADEFDVIHDHTTSRIGPALGAMLGGRPPVVHTLHMPWTDVRRRFFSRVDNRIHLVASSPSQAALNPEISYTATIYAGIDLEMHPLGNQKEDYLAFVGRCCSEKGTDIALDISRAVDKPLVMILKHDDSSEREFFDEVVRPKMRNCDQVFEQPPHAEKIQLMQAASATLFPIRWDEPFGQVMAESLACGTPVIAMRRGAAKDLIVDGETGFLCDSVEGMIDAVGRVGDLAPQVCRQRVVDHFSAEAMIDGYENLYRSLLEQSA</sequence>
<dbReference type="Proteomes" id="UP000318297">
    <property type="component" value="Unassembled WGS sequence"/>
</dbReference>
<dbReference type="InterPro" id="IPR001296">
    <property type="entry name" value="Glyco_trans_1"/>
</dbReference>
<protein>
    <submittedName>
        <fullName evidence="5">Glycosyltransferase involved in cell wall biosynthesis</fullName>
    </submittedName>
</protein>
<keyword evidence="6" id="KW-1185">Reference proteome</keyword>
<dbReference type="SUPFAM" id="SSF53756">
    <property type="entry name" value="UDP-Glycosyltransferase/glycogen phosphorylase"/>
    <property type="match status" value="1"/>
</dbReference>
<comment type="caution">
    <text evidence="5">The sequence shown here is derived from an EMBL/GenBank/DDBJ whole genome shotgun (WGS) entry which is preliminary data.</text>
</comment>
<dbReference type="Pfam" id="PF00534">
    <property type="entry name" value="Glycos_transf_1"/>
    <property type="match status" value="1"/>
</dbReference>
<dbReference type="GO" id="GO:0016757">
    <property type="term" value="F:glycosyltransferase activity"/>
    <property type="evidence" value="ECO:0007669"/>
    <property type="project" value="UniProtKB-KW"/>
</dbReference>
<evidence type="ECO:0000313" key="5">
    <source>
        <dbReference type="EMBL" id="TWE07408.1"/>
    </source>
</evidence>
<evidence type="ECO:0000256" key="1">
    <source>
        <dbReference type="ARBA" id="ARBA00022676"/>
    </source>
</evidence>
<reference evidence="5 6" key="1">
    <citation type="submission" date="2019-06" db="EMBL/GenBank/DDBJ databases">
        <title>Sequencing the genomes of 1000 actinobacteria strains.</title>
        <authorList>
            <person name="Klenk H.-P."/>
        </authorList>
    </citation>
    <scope>NUCLEOTIDE SEQUENCE [LARGE SCALE GENOMIC DNA]</scope>
    <source>
        <strain evidence="5 6">DSM 19560</strain>
    </source>
</reference>
<dbReference type="Pfam" id="PF13439">
    <property type="entry name" value="Glyco_transf_4"/>
    <property type="match status" value="1"/>
</dbReference>
<dbReference type="PANTHER" id="PTHR12526:SF595">
    <property type="entry name" value="BLL5217 PROTEIN"/>
    <property type="match status" value="1"/>
</dbReference>
<organism evidence="5 6">
    <name type="scientific">Rudaeicoccus suwonensis</name>
    <dbReference type="NCBI Taxonomy" id="657409"/>
    <lineage>
        <taxon>Bacteria</taxon>
        <taxon>Bacillati</taxon>
        <taxon>Actinomycetota</taxon>
        <taxon>Actinomycetes</taxon>
        <taxon>Micrococcales</taxon>
        <taxon>Dermacoccaceae</taxon>
        <taxon>Rudaeicoccus</taxon>
    </lineage>
</organism>
<keyword evidence="2 5" id="KW-0808">Transferase</keyword>
<dbReference type="AlphaFoldDB" id="A0A561DVM1"/>
<gene>
    <name evidence="5" type="ORF">BKA23_3422</name>
</gene>
<name>A0A561DVM1_9MICO</name>
<dbReference type="PANTHER" id="PTHR12526">
    <property type="entry name" value="GLYCOSYLTRANSFERASE"/>
    <property type="match status" value="1"/>
</dbReference>
<proteinExistence type="predicted"/>
<feature type="domain" description="Glycosyltransferase subfamily 4-like N-terminal" evidence="4">
    <location>
        <begin position="27"/>
        <end position="142"/>
    </location>
</feature>
<dbReference type="InterPro" id="IPR028098">
    <property type="entry name" value="Glyco_trans_4-like_N"/>
</dbReference>
<dbReference type="RefSeq" id="WP_145230670.1">
    <property type="nucleotide sequence ID" value="NZ_VIVQ01000005.1"/>
</dbReference>
<feature type="domain" description="Glycosyl transferase family 1" evidence="3">
    <location>
        <begin position="178"/>
        <end position="306"/>
    </location>
</feature>
<dbReference type="CDD" id="cd03802">
    <property type="entry name" value="GT4_AviGT4-like"/>
    <property type="match status" value="1"/>
</dbReference>
<dbReference type="OrthoDB" id="9809227at2"/>
<evidence type="ECO:0000256" key="2">
    <source>
        <dbReference type="ARBA" id="ARBA00022679"/>
    </source>
</evidence>
<dbReference type="Gene3D" id="3.40.50.2000">
    <property type="entry name" value="Glycogen Phosphorylase B"/>
    <property type="match status" value="2"/>
</dbReference>
<accession>A0A561DVM1</accession>
<dbReference type="EMBL" id="VIVQ01000005">
    <property type="protein sequence ID" value="TWE07408.1"/>
    <property type="molecule type" value="Genomic_DNA"/>
</dbReference>
<evidence type="ECO:0000313" key="6">
    <source>
        <dbReference type="Proteomes" id="UP000318297"/>
    </source>
</evidence>
<evidence type="ECO:0000259" key="4">
    <source>
        <dbReference type="Pfam" id="PF13439"/>
    </source>
</evidence>
<evidence type="ECO:0000259" key="3">
    <source>
        <dbReference type="Pfam" id="PF00534"/>
    </source>
</evidence>
<keyword evidence="1" id="KW-0328">Glycosyltransferase</keyword>